<protein>
    <submittedName>
        <fullName evidence="1">Uncharacterized protein</fullName>
    </submittedName>
</protein>
<sequence length="145" mass="15924">MPLTRVVLPSGRPVDLMDLHLSSTYGGMLEGYPCSLVNRMEIARLLKAAERVSPSGPVHLIEPEREYPDGREGGGGFGPVELIPSVACVGVFRSTVIDPARDPVLHRSHLTVAWYQPTPQTPSGEIDDHPLRELAWEALAEDYEL</sequence>
<evidence type="ECO:0000313" key="2">
    <source>
        <dbReference type="Proteomes" id="UP001241926"/>
    </source>
</evidence>
<organism evidence="1 2">
    <name type="scientific">Streptomyces fuscus</name>
    <dbReference type="NCBI Taxonomy" id="3048495"/>
    <lineage>
        <taxon>Bacteria</taxon>
        <taxon>Bacillati</taxon>
        <taxon>Actinomycetota</taxon>
        <taxon>Actinomycetes</taxon>
        <taxon>Kitasatosporales</taxon>
        <taxon>Streptomycetaceae</taxon>
        <taxon>Streptomyces</taxon>
    </lineage>
</organism>
<proteinExistence type="predicted"/>
<comment type="caution">
    <text evidence="1">The sequence shown here is derived from an EMBL/GenBank/DDBJ whole genome shotgun (WGS) entry which is preliminary data.</text>
</comment>
<accession>A0ABT7J8P6</accession>
<dbReference type="RefSeq" id="WP_285436367.1">
    <property type="nucleotide sequence ID" value="NZ_JASJUS010000037.1"/>
</dbReference>
<dbReference type="Proteomes" id="UP001241926">
    <property type="component" value="Unassembled WGS sequence"/>
</dbReference>
<evidence type="ECO:0000313" key="1">
    <source>
        <dbReference type="EMBL" id="MDL2080756.1"/>
    </source>
</evidence>
<reference evidence="1 2" key="1">
    <citation type="submission" date="2023-05" db="EMBL/GenBank/DDBJ databases">
        <title>Streptomyces fuscus sp. nov., a brown-black pigment producing actinomyces isolated from dry sand of Sea duck farm.</title>
        <authorList>
            <person name="Xie J."/>
            <person name="Shen N."/>
        </authorList>
    </citation>
    <scope>NUCLEOTIDE SEQUENCE [LARGE SCALE GENOMIC DNA]</scope>
    <source>
        <strain evidence="1 2">GXMU-J15</strain>
    </source>
</reference>
<dbReference type="EMBL" id="JASJUS010000037">
    <property type="protein sequence ID" value="MDL2080756.1"/>
    <property type="molecule type" value="Genomic_DNA"/>
</dbReference>
<gene>
    <name evidence="1" type="ORF">QNN03_30350</name>
</gene>
<name>A0ABT7J8P6_9ACTN</name>
<keyword evidence="2" id="KW-1185">Reference proteome</keyword>